<organism evidence="1 2">
    <name type="scientific">Artomyces pyxidatus</name>
    <dbReference type="NCBI Taxonomy" id="48021"/>
    <lineage>
        <taxon>Eukaryota</taxon>
        <taxon>Fungi</taxon>
        <taxon>Dikarya</taxon>
        <taxon>Basidiomycota</taxon>
        <taxon>Agaricomycotina</taxon>
        <taxon>Agaricomycetes</taxon>
        <taxon>Russulales</taxon>
        <taxon>Auriscalpiaceae</taxon>
        <taxon>Artomyces</taxon>
    </lineage>
</organism>
<name>A0ACB8SX30_9AGAM</name>
<reference evidence="1" key="2">
    <citation type="journal article" date="2022" name="New Phytol.">
        <title>Evolutionary transition to the ectomycorrhizal habit in the genomes of a hyperdiverse lineage of mushroom-forming fungi.</title>
        <authorList>
            <person name="Looney B."/>
            <person name="Miyauchi S."/>
            <person name="Morin E."/>
            <person name="Drula E."/>
            <person name="Courty P.E."/>
            <person name="Kohler A."/>
            <person name="Kuo A."/>
            <person name="LaButti K."/>
            <person name="Pangilinan J."/>
            <person name="Lipzen A."/>
            <person name="Riley R."/>
            <person name="Andreopoulos W."/>
            <person name="He G."/>
            <person name="Johnson J."/>
            <person name="Nolan M."/>
            <person name="Tritt A."/>
            <person name="Barry K.W."/>
            <person name="Grigoriev I.V."/>
            <person name="Nagy L.G."/>
            <person name="Hibbett D."/>
            <person name="Henrissat B."/>
            <person name="Matheny P.B."/>
            <person name="Labbe J."/>
            <person name="Martin F.M."/>
        </authorList>
    </citation>
    <scope>NUCLEOTIDE SEQUENCE</scope>
    <source>
        <strain evidence="1">HHB10654</strain>
    </source>
</reference>
<accession>A0ACB8SX30</accession>
<sequence length="295" mass="33163">MSSSIALGPLVLGGELGEDSSYIVFKALETTTGRVVAVKKTRISITIQRPPLEHEVKVLMLVSGHPAVPSVLAYRRIEYFEFIAFELKGQNLRNLVNERGTPPIQFVINVADQMLSALEHVHSRRIVHRDVKPSNILARIDDYSSFALIDFGISRPYPTGKLDEHDLYAERSHIVESFPFASLNVHNGFDITPRDDLESLAYTLFYILRGKLPWEEHACHGSILGRMAQSVFGELLDYARTLAFDEPIDYSAFRVRLQELGRSNGWEGEEWSGSKDTLVSSVSVMLKDTQCPVEV</sequence>
<protein>
    <submittedName>
        <fullName evidence="1">Kinase-like protein</fullName>
    </submittedName>
</protein>
<reference evidence="1" key="1">
    <citation type="submission" date="2021-03" db="EMBL/GenBank/DDBJ databases">
        <authorList>
            <consortium name="DOE Joint Genome Institute"/>
            <person name="Ahrendt S."/>
            <person name="Looney B.P."/>
            <person name="Miyauchi S."/>
            <person name="Morin E."/>
            <person name="Drula E."/>
            <person name="Courty P.E."/>
            <person name="Chicoki N."/>
            <person name="Fauchery L."/>
            <person name="Kohler A."/>
            <person name="Kuo A."/>
            <person name="Labutti K."/>
            <person name="Pangilinan J."/>
            <person name="Lipzen A."/>
            <person name="Riley R."/>
            <person name="Andreopoulos W."/>
            <person name="He G."/>
            <person name="Johnson J."/>
            <person name="Barry K.W."/>
            <person name="Grigoriev I.V."/>
            <person name="Nagy L."/>
            <person name="Hibbett D."/>
            <person name="Henrissat B."/>
            <person name="Matheny P.B."/>
            <person name="Labbe J."/>
            <person name="Martin F."/>
        </authorList>
    </citation>
    <scope>NUCLEOTIDE SEQUENCE</scope>
    <source>
        <strain evidence="1">HHB10654</strain>
    </source>
</reference>
<evidence type="ECO:0000313" key="1">
    <source>
        <dbReference type="EMBL" id="KAI0060700.1"/>
    </source>
</evidence>
<dbReference type="EMBL" id="MU277217">
    <property type="protein sequence ID" value="KAI0060700.1"/>
    <property type="molecule type" value="Genomic_DNA"/>
</dbReference>
<proteinExistence type="predicted"/>
<gene>
    <name evidence="1" type="ORF">BV25DRAFT_923201</name>
</gene>
<evidence type="ECO:0000313" key="2">
    <source>
        <dbReference type="Proteomes" id="UP000814140"/>
    </source>
</evidence>
<keyword evidence="2" id="KW-1185">Reference proteome</keyword>
<comment type="caution">
    <text evidence="1">The sequence shown here is derived from an EMBL/GenBank/DDBJ whole genome shotgun (WGS) entry which is preliminary data.</text>
</comment>
<dbReference type="Proteomes" id="UP000814140">
    <property type="component" value="Unassembled WGS sequence"/>
</dbReference>